<evidence type="ECO:0008006" key="5">
    <source>
        <dbReference type="Google" id="ProtNLM"/>
    </source>
</evidence>
<evidence type="ECO:0000313" key="4">
    <source>
        <dbReference type="Proteomes" id="UP001596139"/>
    </source>
</evidence>
<feature type="transmembrane region" description="Helical" evidence="2">
    <location>
        <begin position="116"/>
        <end position="135"/>
    </location>
</feature>
<sequence length="151" mass="15298">MSSSKQKRTPAAPTPAPGPAGPRPRRLTAAAVLTGLEGLALAALGVYMLVDGLTGSPDSPQQAEMGGITVIVLALLPLISARGLWLRRRWSRGPSLITQIVALPVAWTLINGGGALLAGGVALAVVAFLVLGLLVNPTATEALGIGPREDA</sequence>
<organism evidence="3 4">
    <name type="scientific">Streptomyces ochraceiscleroticus</name>
    <dbReference type="NCBI Taxonomy" id="47761"/>
    <lineage>
        <taxon>Bacteria</taxon>
        <taxon>Bacillati</taxon>
        <taxon>Actinomycetota</taxon>
        <taxon>Actinomycetes</taxon>
        <taxon>Kitasatosporales</taxon>
        <taxon>Streptomycetaceae</taxon>
        <taxon>Streptomyces</taxon>
    </lineage>
</organism>
<feature type="transmembrane region" description="Helical" evidence="2">
    <location>
        <begin position="62"/>
        <end position="81"/>
    </location>
</feature>
<dbReference type="Proteomes" id="UP001596139">
    <property type="component" value="Unassembled WGS sequence"/>
</dbReference>
<feature type="compositionally biased region" description="Pro residues" evidence="1">
    <location>
        <begin position="12"/>
        <end position="22"/>
    </location>
</feature>
<gene>
    <name evidence="3" type="ORF">ACFP4F_00800</name>
</gene>
<feature type="transmembrane region" description="Helical" evidence="2">
    <location>
        <begin position="93"/>
        <end position="110"/>
    </location>
</feature>
<reference evidence="4" key="1">
    <citation type="journal article" date="2019" name="Int. J. Syst. Evol. Microbiol.">
        <title>The Global Catalogue of Microorganisms (GCM) 10K type strain sequencing project: providing services to taxonomists for standard genome sequencing and annotation.</title>
        <authorList>
            <consortium name="The Broad Institute Genomics Platform"/>
            <consortium name="The Broad Institute Genome Sequencing Center for Infectious Disease"/>
            <person name="Wu L."/>
            <person name="Ma J."/>
        </authorList>
    </citation>
    <scope>NUCLEOTIDE SEQUENCE [LARGE SCALE GENOMIC DNA]</scope>
    <source>
        <strain evidence="4">CGMCC 1.15180</strain>
    </source>
</reference>
<feature type="region of interest" description="Disordered" evidence="1">
    <location>
        <begin position="1"/>
        <end position="24"/>
    </location>
</feature>
<evidence type="ECO:0000256" key="1">
    <source>
        <dbReference type="SAM" id="MobiDB-lite"/>
    </source>
</evidence>
<dbReference type="RefSeq" id="WP_031052025.1">
    <property type="nucleotide sequence ID" value="NZ_JBHSPX010000001.1"/>
</dbReference>
<evidence type="ECO:0000256" key="2">
    <source>
        <dbReference type="SAM" id="Phobius"/>
    </source>
</evidence>
<comment type="caution">
    <text evidence="3">The sequence shown here is derived from an EMBL/GenBank/DDBJ whole genome shotgun (WGS) entry which is preliminary data.</text>
</comment>
<dbReference type="EMBL" id="JBHSPX010000001">
    <property type="protein sequence ID" value="MFC6061088.1"/>
    <property type="molecule type" value="Genomic_DNA"/>
</dbReference>
<name>A0ABW1MDB0_9ACTN</name>
<proteinExistence type="predicted"/>
<accession>A0ABW1MDB0</accession>
<keyword evidence="4" id="KW-1185">Reference proteome</keyword>
<keyword evidence="2" id="KW-0472">Membrane</keyword>
<feature type="transmembrane region" description="Helical" evidence="2">
    <location>
        <begin position="27"/>
        <end position="50"/>
    </location>
</feature>
<keyword evidence="2" id="KW-0812">Transmembrane</keyword>
<evidence type="ECO:0000313" key="3">
    <source>
        <dbReference type="EMBL" id="MFC6061088.1"/>
    </source>
</evidence>
<protein>
    <recommendedName>
        <fullName evidence="5">Integral membrane protein</fullName>
    </recommendedName>
</protein>
<keyword evidence="2" id="KW-1133">Transmembrane helix</keyword>